<dbReference type="EMBL" id="LAZR01010231">
    <property type="protein sequence ID" value="KKM68088.1"/>
    <property type="molecule type" value="Genomic_DNA"/>
</dbReference>
<keyword evidence="4" id="KW-0961">Cell wall biogenesis/degradation</keyword>
<comment type="caution">
    <text evidence="7">The sequence shown here is derived from an EMBL/GenBank/DDBJ whole genome shotgun (WGS) entry which is preliminary data.</text>
</comment>
<dbReference type="GO" id="GO:0019867">
    <property type="term" value="C:outer membrane"/>
    <property type="evidence" value="ECO:0007669"/>
    <property type="project" value="InterPro"/>
</dbReference>
<dbReference type="GO" id="GO:0071555">
    <property type="term" value="P:cell wall organization"/>
    <property type="evidence" value="ECO:0007669"/>
    <property type="project" value="UniProtKB-KW"/>
</dbReference>
<proteinExistence type="predicted"/>
<dbReference type="SMART" id="SM00925">
    <property type="entry name" value="MltA"/>
    <property type="match status" value="1"/>
</dbReference>
<dbReference type="GO" id="GO:0009254">
    <property type="term" value="P:peptidoglycan turnover"/>
    <property type="evidence" value="ECO:0007669"/>
    <property type="project" value="InterPro"/>
</dbReference>
<dbReference type="EC" id="4.2.2.n1" evidence="2"/>
<dbReference type="PANTHER" id="PTHR30124:SF0">
    <property type="entry name" value="MEMBRANE-BOUND LYTIC MUREIN TRANSGLYCOSYLASE A"/>
    <property type="match status" value="1"/>
</dbReference>
<dbReference type="InterPro" id="IPR005300">
    <property type="entry name" value="MltA_B"/>
</dbReference>
<dbReference type="PIRSF" id="PIRSF019422">
    <property type="entry name" value="MltA"/>
    <property type="match status" value="1"/>
</dbReference>
<dbReference type="Gene3D" id="2.40.40.10">
    <property type="entry name" value="RlpA-like domain"/>
    <property type="match status" value="1"/>
</dbReference>
<organism evidence="7">
    <name type="scientific">marine sediment metagenome</name>
    <dbReference type="NCBI Taxonomy" id="412755"/>
    <lineage>
        <taxon>unclassified sequences</taxon>
        <taxon>metagenomes</taxon>
        <taxon>ecological metagenomes</taxon>
    </lineage>
</organism>
<feature type="domain" description="Lytic transglycosylase MltA" evidence="6">
    <location>
        <begin position="148"/>
        <end position="308"/>
    </location>
</feature>
<dbReference type="CDD" id="cd14485">
    <property type="entry name" value="mltA_like_LT_A"/>
    <property type="match status" value="1"/>
</dbReference>
<evidence type="ECO:0000256" key="3">
    <source>
        <dbReference type="ARBA" id="ARBA00023239"/>
    </source>
</evidence>
<name>A0A0F9JEN3_9ZZZZ</name>
<sequence>MKAGRLFFVMLLSCGLLVECAILYYFLVFVPTKLPFRPPERYLLEVAKEEIPRFTYWEDDYQELKEAFQREEGFLLQKIANGEKLSFGETKLAASLVKESAELLLQTLQEVRSEEELNRLIRKRFTIYQAAGEEGEGKVLFTGYYSPICEGSLQKQGPFKYPLYLIPKDLKVANLGEFDPTLEGERIVYRIDPTREEVVPYWSREDIVKDKVLKGQNLEFVYLKDRLDRFYLMIEGSGKITLANGKTFWLRYSATNGRPYTSLGRTLAKAGKLPEDMLSLQSIRQYFQRHPQEMDGYLNQNERFVFFVEDEQNQGATGAAGVVLTPERSIAIDRRMFPLGALAYIEYPEPEINGQGKVVRYAEKGRFVFCQDTGGVIKGPGRADIYFGEGERAFAKAGNIKGKGRLYFLLKKS</sequence>
<dbReference type="GO" id="GO:0009253">
    <property type="term" value="P:peptidoglycan catabolic process"/>
    <property type="evidence" value="ECO:0007669"/>
    <property type="project" value="TreeGrafter"/>
</dbReference>
<evidence type="ECO:0000259" key="6">
    <source>
        <dbReference type="SMART" id="SM00925"/>
    </source>
</evidence>
<dbReference type="InterPro" id="IPR010611">
    <property type="entry name" value="3D_dom"/>
</dbReference>
<comment type="catalytic activity">
    <reaction evidence="1">
        <text>Exolytic cleavage of the (1-&gt;4)-beta-glycosidic linkage between N-acetylmuramic acid (MurNAc) and N-acetylglucosamine (GlcNAc) residues in peptidoglycan, from either the reducing or the non-reducing ends of the peptidoglycan chains, with concomitant formation of a 1,6-anhydrobond in the MurNAc residue.</text>
        <dbReference type="EC" id="4.2.2.n1"/>
    </reaction>
</comment>
<dbReference type="GO" id="GO:0004553">
    <property type="term" value="F:hydrolase activity, hydrolyzing O-glycosyl compounds"/>
    <property type="evidence" value="ECO:0007669"/>
    <property type="project" value="InterPro"/>
</dbReference>
<evidence type="ECO:0000256" key="4">
    <source>
        <dbReference type="ARBA" id="ARBA00023316"/>
    </source>
</evidence>
<evidence type="ECO:0000256" key="1">
    <source>
        <dbReference type="ARBA" id="ARBA00001420"/>
    </source>
</evidence>
<protein>
    <recommendedName>
        <fullName evidence="2">peptidoglycan lytic exotransglycosylase</fullName>
        <ecNumber evidence="2">4.2.2.n1</ecNumber>
    </recommendedName>
    <alternativeName>
        <fullName evidence="5">Murein hydrolase A</fullName>
    </alternativeName>
</protein>
<dbReference type="InterPro" id="IPR026044">
    <property type="entry name" value="MltA"/>
</dbReference>
<dbReference type="GO" id="GO:0008933">
    <property type="term" value="F:peptidoglycan lytic transglycosylase activity"/>
    <property type="evidence" value="ECO:0007669"/>
    <property type="project" value="TreeGrafter"/>
</dbReference>
<dbReference type="PANTHER" id="PTHR30124">
    <property type="entry name" value="MEMBRANE-BOUND LYTIC MUREIN TRANSGLYCOSYLASE A"/>
    <property type="match status" value="1"/>
</dbReference>
<evidence type="ECO:0000256" key="2">
    <source>
        <dbReference type="ARBA" id="ARBA00012587"/>
    </source>
</evidence>
<dbReference type="CDD" id="cd14668">
    <property type="entry name" value="mlta_B"/>
    <property type="match status" value="1"/>
</dbReference>
<evidence type="ECO:0000256" key="5">
    <source>
        <dbReference type="ARBA" id="ARBA00030918"/>
    </source>
</evidence>
<accession>A0A0F9JEN3</accession>
<dbReference type="Gene3D" id="2.40.240.50">
    <property type="entry name" value="Barwin-like endoglucanases"/>
    <property type="match status" value="1"/>
</dbReference>
<keyword evidence="3" id="KW-0456">Lyase</keyword>
<reference evidence="7" key="1">
    <citation type="journal article" date="2015" name="Nature">
        <title>Complex archaea that bridge the gap between prokaryotes and eukaryotes.</title>
        <authorList>
            <person name="Spang A."/>
            <person name="Saw J.H."/>
            <person name="Jorgensen S.L."/>
            <person name="Zaremba-Niedzwiedzka K."/>
            <person name="Martijn J."/>
            <person name="Lind A.E."/>
            <person name="van Eijk R."/>
            <person name="Schleper C."/>
            <person name="Guy L."/>
            <person name="Ettema T.J."/>
        </authorList>
    </citation>
    <scope>NUCLEOTIDE SEQUENCE</scope>
</reference>
<dbReference type="Pfam" id="PF03562">
    <property type="entry name" value="MltA"/>
    <property type="match status" value="1"/>
</dbReference>
<dbReference type="AlphaFoldDB" id="A0A0F9JEN3"/>
<evidence type="ECO:0000313" key="7">
    <source>
        <dbReference type="EMBL" id="KKM68088.1"/>
    </source>
</evidence>
<dbReference type="Pfam" id="PF06725">
    <property type="entry name" value="3D"/>
    <property type="match status" value="1"/>
</dbReference>
<gene>
    <name evidence="7" type="ORF">LCGC14_1464430</name>
</gene>
<dbReference type="SUPFAM" id="SSF50685">
    <property type="entry name" value="Barwin-like endoglucanases"/>
    <property type="match status" value="1"/>
</dbReference>
<dbReference type="InterPro" id="IPR036908">
    <property type="entry name" value="RlpA-like_sf"/>
</dbReference>